<sequence length="34" mass="4279">MRQRCYQIEIVARRIFNSPMVFRRLRFGTTKLQY</sequence>
<dbReference type="AlphaFoldDB" id="A0A834T6T2"/>
<name>A0A834T6T2_9FABA</name>
<organism evidence="1 2">
    <name type="scientific">Senna tora</name>
    <dbReference type="NCBI Taxonomy" id="362788"/>
    <lineage>
        <taxon>Eukaryota</taxon>
        <taxon>Viridiplantae</taxon>
        <taxon>Streptophyta</taxon>
        <taxon>Embryophyta</taxon>
        <taxon>Tracheophyta</taxon>
        <taxon>Spermatophyta</taxon>
        <taxon>Magnoliopsida</taxon>
        <taxon>eudicotyledons</taxon>
        <taxon>Gunneridae</taxon>
        <taxon>Pentapetalae</taxon>
        <taxon>rosids</taxon>
        <taxon>fabids</taxon>
        <taxon>Fabales</taxon>
        <taxon>Fabaceae</taxon>
        <taxon>Caesalpinioideae</taxon>
        <taxon>Cassia clade</taxon>
        <taxon>Senna</taxon>
    </lineage>
</organism>
<accession>A0A834T6T2</accession>
<dbReference type="Proteomes" id="UP000634136">
    <property type="component" value="Unassembled WGS sequence"/>
</dbReference>
<protein>
    <submittedName>
        <fullName evidence="1">Uncharacterized protein</fullName>
    </submittedName>
</protein>
<keyword evidence="2" id="KW-1185">Reference proteome</keyword>
<reference evidence="1" key="1">
    <citation type="submission" date="2020-09" db="EMBL/GenBank/DDBJ databases">
        <title>Genome-Enabled Discovery of Anthraquinone Biosynthesis in Senna tora.</title>
        <authorList>
            <person name="Kang S.-H."/>
            <person name="Pandey R.P."/>
            <person name="Lee C.-M."/>
            <person name="Sim J.-S."/>
            <person name="Jeong J.-T."/>
            <person name="Choi B.-S."/>
            <person name="Jung M."/>
            <person name="Ginzburg D."/>
            <person name="Zhao K."/>
            <person name="Won S.Y."/>
            <person name="Oh T.-J."/>
            <person name="Yu Y."/>
            <person name="Kim N.-H."/>
            <person name="Lee O.R."/>
            <person name="Lee T.-H."/>
            <person name="Bashyal P."/>
            <person name="Kim T.-S."/>
            <person name="Lee W.-H."/>
            <person name="Kawkins C."/>
            <person name="Kim C.-K."/>
            <person name="Kim J.S."/>
            <person name="Ahn B.O."/>
            <person name="Rhee S.Y."/>
            <person name="Sohng J.K."/>
        </authorList>
    </citation>
    <scope>NUCLEOTIDE SEQUENCE</scope>
    <source>
        <tissue evidence="1">Leaf</tissue>
    </source>
</reference>
<evidence type="ECO:0000313" key="1">
    <source>
        <dbReference type="EMBL" id="KAF7815251.1"/>
    </source>
</evidence>
<evidence type="ECO:0000313" key="2">
    <source>
        <dbReference type="Proteomes" id="UP000634136"/>
    </source>
</evidence>
<proteinExistence type="predicted"/>
<dbReference type="EMBL" id="JAAIUW010000009">
    <property type="protein sequence ID" value="KAF7815251.1"/>
    <property type="molecule type" value="Genomic_DNA"/>
</dbReference>
<comment type="caution">
    <text evidence="1">The sequence shown here is derived from an EMBL/GenBank/DDBJ whole genome shotgun (WGS) entry which is preliminary data.</text>
</comment>
<gene>
    <name evidence="1" type="ORF">G2W53_029220</name>
</gene>